<keyword evidence="2" id="KW-1185">Reference proteome</keyword>
<sequence>MFNLPDFDTVSASDAGATLTLVREDNGAIARDKDGNPITLTVLGSDSAQYRKAQQKNLNRRLAKRTVKVTAEELEAEALDILASATVAWSGFFDGIGDPIPCTPGNALDLYKSYPSIREQADRFVSDRANFLGSRLAA</sequence>
<dbReference type="AlphaFoldDB" id="A0A7U7G9U5"/>
<organism evidence="1 2">
    <name type="scientific">Candidatus Contendobacter odensis Run_B_J11</name>
    <dbReference type="NCBI Taxonomy" id="1400861"/>
    <lineage>
        <taxon>Bacteria</taxon>
        <taxon>Pseudomonadati</taxon>
        <taxon>Pseudomonadota</taxon>
        <taxon>Gammaproteobacteria</taxon>
        <taxon>Candidatus Competibacteraceae</taxon>
        <taxon>Candidatus Contendibacter</taxon>
    </lineage>
</organism>
<evidence type="ECO:0000313" key="2">
    <source>
        <dbReference type="Proteomes" id="UP000019184"/>
    </source>
</evidence>
<dbReference type="RefSeq" id="WP_034430915.1">
    <property type="nucleotide sequence ID" value="NZ_CBTK010000043.1"/>
</dbReference>
<comment type="caution">
    <text evidence="1">The sequence shown here is derived from an EMBL/GenBank/DDBJ whole genome shotgun (WGS) entry which is preliminary data.</text>
</comment>
<name>A0A7U7G9U5_9GAMM</name>
<accession>A0A7U7G9U5</accession>
<dbReference type="Proteomes" id="UP000019184">
    <property type="component" value="Unassembled WGS sequence"/>
</dbReference>
<reference evidence="1 2" key="1">
    <citation type="journal article" date="2014" name="ISME J.">
        <title>Candidatus Competibacter-lineage genomes retrieved from metagenomes reveal functional metabolic diversity.</title>
        <authorList>
            <person name="McIlroy S.J."/>
            <person name="Albertsen M."/>
            <person name="Andresen E.K."/>
            <person name="Saunders A.M."/>
            <person name="Kristiansen R."/>
            <person name="Stokholm-Bjerregaard M."/>
            <person name="Nielsen K.L."/>
            <person name="Nielsen P.H."/>
        </authorList>
    </citation>
    <scope>NUCLEOTIDE SEQUENCE [LARGE SCALE GENOMIC DNA]</scope>
    <source>
        <strain evidence="1 2">Run_B_J11</strain>
    </source>
</reference>
<dbReference type="EMBL" id="CBTK010000043">
    <property type="protein sequence ID" value="CDH43851.1"/>
    <property type="molecule type" value="Genomic_DNA"/>
</dbReference>
<proteinExistence type="predicted"/>
<evidence type="ECO:0000313" key="1">
    <source>
        <dbReference type="EMBL" id="CDH43851.1"/>
    </source>
</evidence>
<gene>
    <name evidence="1" type="ORF">BN874_1370016</name>
</gene>
<protein>
    <submittedName>
        <fullName evidence="1">Uncharacterized protein</fullName>
    </submittedName>
</protein>